<feature type="binding site" evidence="14">
    <location>
        <position position="327"/>
    </location>
    <ligand>
        <name>Zn(2+)</name>
        <dbReference type="ChEBI" id="CHEBI:29105"/>
        <note>catalytic</note>
    </ligand>
</feature>
<evidence type="ECO:0000313" key="18">
    <source>
        <dbReference type="WBParaSite" id="maker-PairedContig_6212-snap-gene-0.14-mRNA-1"/>
    </source>
</evidence>
<dbReference type="SMART" id="SM00042">
    <property type="entry name" value="CUB"/>
    <property type="match status" value="1"/>
</dbReference>
<keyword evidence="12" id="KW-0325">Glycoprotein</keyword>
<evidence type="ECO:0000256" key="14">
    <source>
        <dbReference type="PROSITE-ProRule" id="PRU01211"/>
    </source>
</evidence>
<dbReference type="InterPro" id="IPR001506">
    <property type="entry name" value="Peptidase_M12A"/>
</dbReference>
<dbReference type="Gene3D" id="2.60.120.290">
    <property type="entry name" value="Spermadhesin, CUB domain"/>
    <property type="match status" value="1"/>
</dbReference>
<dbReference type="InterPro" id="IPR000859">
    <property type="entry name" value="CUB_dom"/>
</dbReference>
<dbReference type="PROSITE" id="PS00022">
    <property type="entry name" value="EGF_1"/>
    <property type="match status" value="1"/>
</dbReference>
<evidence type="ECO:0000256" key="12">
    <source>
        <dbReference type="ARBA" id="ARBA00023180"/>
    </source>
</evidence>
<dbReference type="FunFam" id="3.40.390.10:FF:000048">
    <property type="entry name" value="Zinc metalloproteinase"/>
    <property type="match status" value="1"/>
</dbReference>
<dbReference type="GO" id="GO:0006508">
    <property type="term" value="P:proteolysis"/>
    <property type="evidence" value="ECO:0007669"/>
    <property type="project" value="UniProtKB-KW"/>
</dbReference>
<name>A0A1I8EY77_WUCBA</name>
<keyword evidence="5 14" id="KW-0645">Protease</keyword>
<keyword evidence="8 14" id="KW-0378">Hydrolase</keyword>
<dbReference type="WBParaSite" id="maker-PairedContig_6212-snap-gene-0.14-mRNA-1">
    <property type="protein sequence ID" value="maker-PairedContig_6212-snap-gene-0.14-mRNA-1"/>
    <property type="gene ID" value="maker-PairedContig_6212-snap-gene-0.14"/>
</dbReference>
<evidence type="ECO:0000256" key="5">
    <source>
        <dbReference type="ARBA" id="ARBA00022670"/>
    </source>
</evidence>
<dbReference type="SUPFAM" id="SSF55486">
    <property type="entry name" value="Metalloproteases ('zincins'), catalytic domain"/>
    <property type="match status" value="1"/>
</dbReference>
<evidence type="ECO:0000256" key="4">
    <source>
        <dbReference type="ARBA" id="ARBA00022536"/>
    </source>
</evidence>
<keyword evidence="6 14" id="KW-0479">Metal-binding</keyword>
<dbReference type="SMART" id="SM00235">
    <property type="entry name" value="ZnMc"/>
    <property type="match status" value="1"/>
</dbReference>
<evidence type="ECO:0000256" key="13">
    <source>
        <dbReference type="PROSITE-ProRule" id="PRU00059"/>
    </source>
</evidence>
<feature type="domain" description="Peptidase M12A" evidence="17">
    <location>
        <begin position="238"/>
        <end position="429"/>
    </location>
</feature>
<dbReference type="Pfam" id="PF01400">
    <property type="entry name" value="Astacin"/>
    <property type="match status" value="1"/>
</dbReference>
<dbReference type="GO" id="GO:0008270">
    <property type="term" value="F:zinc ion binding"/>
    <property type="evidence" value="ECO:0007669"/>
    <property type="project" value="UniProtKB-UniRule"/>
</dbReference>
<dbReference type="CDD" id="cd04280">
    <property type="entry name" value="ZnMc_astacin_like"/>
    <property type="match status" value="1"/>
</dbReference>
<dbReference type="SUPFAM" id="SSF49854">
    <property type="entry name" value="Spermadhesin, CUB domain"/>
    <property type="match status" value="1"/>
</dbReference>
<evidence type="ECO:0000256" key="6">
    <source>
        <dbReference type="ARBA" id="ARBA00022723"/>
    </source>
</evidence>
<evidence type="ECO:0000256" key="7">
    <source>
        <dbReference type="ARBA" id="ARBA00022729"/>
    </source>
</evidence>
<evidence type="ECO:0000256" key="15">
    <source>
        <dbReference type="RuleBase" id="RU361183"/>
    </source>
</evidence>
<evidence type="ECO:0000256" key="8">
    <source>
        <dbReference type="ARBA" id="ARBA00022801"/>
    </source>
</evidence>
<dbReference type="Gene3D" id="3.40.390.10">
    <property type="entry name" value="Collagenase (Catalytic Domain)"/>
    <property type="match status" value="1"/>
</dbReference>
<keyword evidence="7" id="KW-0732">Signal</keyword>
<dbReference type="PANTHER" id="PTHR10127:SF898">
    <property type="entry name" value="ZINC METALLOPROTEINASE NAS-30"/>
    <property type="match status" value="1"/>
</dbReference>
<feature type="active site" evidence="14">
    <location>
        <position position="328"/>
    </location>
</feature>
<comment type="cofactor">
    <cofactor evidence="14 15">
        <name>Zn(2+)</name>
        <dbReference type="ChEBI" id="CHEBI:29105"/>
    </cofactor>
    <text evidence="14 15">Binds 1 zinc ion per subunit.</text>
</comment>
<evidence type="ECO:0000259" key="17">
    <source>
        <dbReference type="PROSITE" id="PS51864"/>
    </source>
</evidence>
<evidence type="ECO:0000256" key="3">
    <source>
        <dbReference type="ARBA" id="ARBA00022525"/>
    </source>
</evidence>
<comment type="subcellular location">
    <subcellularLocation>
        <location evidence="2">Secreted</location>
    </subcellularLocation>
</comment>
<dbReference type="PANTHER" id="PTHR10127">
    <property type="entry name" value="DISCOIDIN, CUB, EGF, LAMININ , AND ZINC METALLOPROTEASE DOMAIN CONTAINING"/>
    <property type="match status" value="1"/>
</dbReference>
<dbReference type="AlphaFoldDB" id="A0A1I8EY77"/>
<comment type="function">
    <text evidence="1">Metalloprotease.</text>
</comment>
<organism evidence="18">
    <name type="scientific">Wuchereria bancrofti</name>
    <dbReference type="NCBI Taxonomy" id="6293"/>
    <lineage>
        <taxon>Eukaryota</taxon>
        <taxon>Metazoa</taxon>
        <taxon>Ecdysozoa</taxon>
        <taxon>Nematoda</taxon>
        <taxon>Chromadorea</taxon>
        <taxon>Rhabditida</taxon>
        <taxon>Spirurina</taxon>
        <taxon>Spiruromorpha</taxon>
        <taxon>Filarioidea</taxon>
        <taxon>Onchocercidae</taxon>
        <taxon>Wuchereria</taxon>
    </lineage>
</organism>
<dbReference type="GO" id="GO:0005576">
    <property type="term" value="C:extracellular region"/>
    <property type="evidence" value="ECO:0007669"/>
    <property type="project" value="UniProtKB-SubCell"/>
</dbReference>
<evidence type="ECO:0000256" key="9">
    <source>
        <dbReference type="ARBA" id="ARBA00022833"/>
    </source>
</evidence>
<dbReference type="InterPro" id="IPR034035">
    <property type="entry name" value="Astacin-like_dom"/>
</dbReference>
<dbReference type="PROSITE" id="PS51864">
    <property type="entry name" value="ASTACIN"/>
    <property type="match status" value="1"/>
</dbReference>
<feature type="binding site" evidence="14">
    <location>
        <position position="337"/>
    </location>
    <ligand>
        <name>Zn(2+)</name>
        <dbReference type="ChEBI" id="CHEBI:29105"/>
        <note>catalytic</note>
    </ligand>
</feature>
<evidence type="ECO:0000259" key="16">
    <source>
        <dbReference type="PROSITE" id="PS01180"/>
    </source>
</evidence>
<dbReference type="PROSITE" id="PS01180">
    <property type="entry name" value="CUB"/>
    <property type="match status" value="1"/>
</dbReference>
<feature type="domain" description="CUB" evidence="16">
    <location>
        <begin position="473"/>
        <end position="576"/>
    </location>
</feature>
<sequence>MFAIKLKLFSILEKQINSIREENNDSVSKVLNENIKTPQLLFYIINKKKEIELVQEPDQIGGSSTASYKEYAVSMIYVLRNQLTNQGLHYCKLSFNLISRQLNHFSNKKDKEERERKKKEEKFDIIWKIVERIIVDDRCVNRKRWNKDDIENAQELLRGFLRLSADIPLTPKRRSNFAIANKGHINYKVIDRTEYAINKRILNDVFETDLVLTTPQMRDIIRDFQQNKMGKIRRKKRKVIVGDTFRWPHHTVPYFLKETNREWRRTILNGMSKWERETCIRFKERTDEKDYVYIFRGAGCYSSVGRIGGKQYTSIGYGCESGGIVAHELGHALGFWHEQSRPDRDIYININEEHIFPGTKGNFEKRNDIAAMDVPYDFGSVMHYGPQAFTNDYHYVTIETKDHRFQHTIGQRNDLSFIDIKEANQMYCSDKCKMKLNCLNGGYEDPRNCAICKCPTGSAGIRCESIPRSTMGCGGELLAGDKWLTLKNSIVGSCFWRITAPSGKVHLEVLDATYVCDSSCADNYLEIKHGAILEQTGFRQCCNAVPGDIISVTNQIYIISVALKAPANFTLRYIQDTTSNPLPKAPPAQWKGYGGITGLIGAENGIDNTWERVILKELPRTLQTFGRPTSNLFSDISRVSLRYKNLLVPTAGGALAVDDAVACDVNPRCHGGVDDSAFEFSNAVEADV</sequence>
<comment type="caution">
    <text evidence="13">Lacks conserved residue(s) required for the propagation of feature annotation.</text>
</comment>
<reference evidence="18" key="1">
    <citation type="submission" date="2016-11" db="UniProtKB">
        <authorList>
            <consortium name="WormBaseParasite"/>
        </authorList>
    </citation>
    <scope>IDENTIFICATION</scope>
    <source>
        <strain evidence="18">pt0022</strain>
    </source>
</reference>
<keyword evidence="4" id="KW-0245">EGF-like domain</keyword>
<keyword evidence="9 14" id="KW-0862">Zinc</keyword>
<feature type="binding site" evidence="14">
    <location>
        <position position="331"/>
    </location>
    <ligand>
        <name>Zn(2+)</name>
        <dbReference type="ChEBI" id="CHEBI:29105"/>
        <note>catalytic</note>
    </ligand>
</feature>
<protein>
    <recommendedName>
        <fullName evidence="15">Metalloendopeptidase</fullName>
        <ecNumber evidence="15">3.4.24.-</ecNumber>
    </recommendedName>
</protein>
<dbReference type="InterPro" id="IPR035914">
    <property type="entry name" value="Sperma_CUB_dom_sf"/>
</dbReference>
<dbReference type="PRINTS" id="PR00480">
    <property type="entry name" value="ASTACIN"/>
</dbReference>
<dbReference type="InterPro" id="IPR000742">
    <property type="entry name" value="EGF"/>
</dbReference>
<dbReference type="STRING" id="6293.A0A1I8EY77"/>
<keyword evidence="10 14" id="KW-0482">Metalloprotease</keyword>
<keyword evidence="11" id="KW-1015">Disulfide bond</keyword>
<evidence type="ECO:0000256" key="2">
    <source>
        <dbReference type="ARBA" id="ARBA00004613"/>
    </source>
</evidence>
<dbReference type="EC" id="3.4.24.-" evidence="15"/>
<evidence type="ECO:0000256" key="10">
    <source>
        <dbReference type="ARBA" id="ARBA00023049"/>
    </source>
</evidence>
<evidence type="ECO:0000256" key="11">
    <source>
        <dbReference type="ARBA" id="ARBA00023157"/>
    </source>
</evidence>
<dbReference type="CDD" id="cd00041">
    <property type="entry name" value="CUB"/>
    <property type="match status" value="1"/>
</dbReference>
<proteinExistence type="predicted"/>
<evidence type="ECO:0000256" key="1">
    <source>
        <dbReference type="ARBA" id="ARBA00002657"/>
    </source>
</evidence>
<accession>A0A1I8EY77</accession>
<dbReference type="GO" id="GO:0004222">
    <property type="term" value="F:metalloendopeptidase activity"/>
    <property type="evidence" value="ECO:0007669"/>
    <property type="project" value="UniProtKB-UniRule"/>
</dbReference>
<dbReference type="InterPro" id="IPR006026">
    <property type="entry name" value="Peptidase_Metallo"/>
</dbReference>
<dbReference type="InterPro" id="IPR024079">
    <property type="entry name" value="MetalloPept_cat_dom_sf"/>
</dbReference>
<keyword evidence="3" id="KW-0964">Secreted</keyword>